<protein>
    <submittedName>
        <fullName evidence="2">Uncharacterized protein</fullName>
    </submittedName>
</protein>
<organism evidence="2 3">
    <name type="scientific">Pleurodeles waltl</name>
    <name type="common">Iberian ribbed newt</name>
    <dbReference type="NCBI Taxonomy" id="8319"/>
    <lineage>
        <taxon>Eukaryota</taxon>
        <taxon>Metazoa</taxon>
        <taxon>Chordata</taxon>
        <taxon>Craniata</taxon>
        <taxon>Vertebrata</taxon>
        <taxon>Euteleostomi</taxon>
        <taxon>Amphibia</taxon>
        <taxon>Batrachia</taxon>
        <taxon>Caudata</taxon>
        <taxon>Salamandroidea</taxon>
        <taxon>Salamandridae</taxon>
        <taxon>Pleurodelinae</taxon>
        <taxon>Pleurodeles</taxon>
    </lineage>
</organism>
<evidence type="ECO:0000313" key="2">
    <source>
        <dbReference type="EMBL" id="KAJ1187075.1"/>
    </source>
</evidence>
<accession>A0AAV7UDQ0</accession>
<comment type="caution">
    <text evidence="2">The sequence shown here is derived from an EMBL/GenBank/DDBJ whole genome shotgun (WGS) entry which is preliminary data.</text>
</comment>
<name>A0AAV7UDQ0_PLEWA</name>
<reference evidence="2" key="1">
    <citation type="journal article" date="2022" name="bioRxiv">
        <title>Sequencing and chromosome-scale assembly of the giantPleurodeles waltlgenome.</title>
        <authorList>
            <person name="Brown T."/>
            <person name="Elewa A."/>
            <person name="Iarovenko S."/>
            <person name="Subramanian E."/>
            <person name="Araus A.J."/>
            <person name="Petzold A."/>
            <person name="Susuki M."/>
            <person name="Suzuki K.-i.T."/>
            <person name="Hayashi T."/>
            <person name="Toyoda A."/>
            <person name="Oliveira C."/>
            <person name="Osipova E."/>
            <person name="Leigh N.D."/>
            <person name="Simon A."/>
            <person name="Yun M.H."/>
        </authorList>
    </citation>
    <scope>NUCLEOTIDE SEQUENCE</scope>
    <source>
        <strain evidence="2">20211129_DDA</strain>
        <tissue evidence="2">Liver</tissue>
    </source>
</reference>
<keyword evidence="3" id="KW-1185">Reference proteome</keyword>
<dbReference type="AlphaFoldDB" id="A0AAV7UDQ0"/>
<gene>
    <name evidence="2" type="ORF">NDU88_003854</name>
</gene>
<sequence length="76" mass="7937">MRRWSGETRGEPEAAGESRDSRPGDRTVTVRLPAALYLRRSCCGGAGALGAPGAARFEGLRQLWGSSTCGAPYPAG</sequence>
<feature type="region of interest" description="Disordered" evidence="1">
    <location>
        <begin position="1"/>
        <end position="27"/>
    </location>
</feature>
<feature type="compositionally biased region" description="Basic and acidic residues" evidence="1">
    <location>
        <begin position="1"/>
        <end position="25"/>
    </location>
</feature>
<evidence type="ECO:0000313" key="3">
    <source>
        <dbReference type="Proteomes" id="UP001066276"/>
    </source>
</evidence>
<proteinExistence type="predicted"/>
<evidence type="ECO:0000256" key="1">
    <source>
        <dbReference type="SAM" id="MobiDB-lite"/>
    </source>
</evidence>
<dbReference type="Proteomes" id="UP001066276">
    <property type="component" value="Chromosome 3_1"/>
</dbReference>
<dbReference type="EMBL" id="JANPWB010000005">
    <property type="protein sequence ID" value="KAJ1187075.1"/>
    <property type="molecule type" value="Genomic_DNA"/>
</dbReference>